<evidence type="ECO:0000256" key="1">
    <source>
        <dbReference type="ARBA" id="ARBA00022821"/>
    </source>
</evidence>
<reference evidence="2" key="1">
    <citation type="submission" date="2022-04" db="EMBL/GenBank/DDBJ databases">
        <title>Carnegiea gigantea Genome sequencing and assembly v2.</title>
        <authorList>
            <person name="Copetti D."/>
            <person name="Sanderson M.J."/>
            <person name="Burquez A."/>
            <person name="Wojciechowski M.F."/>
        </authorList>
    </citation>
    <scope>NUCLEOTIDE SEQUENCE</scope>
    <source>
        <strain evidence="2">SGP5-SGP5p</strain>
        <tissue evidence="2">Aerial part</tissue>
    </source>
</reference>
<proteinExistence type="predicted"/>
<dbReference type="AlphaFoldDB" id="A0A9Q1GP76"/>
<dbReference type="EMBL" id="JAKOGI010002137">
    <property type="protein sequence ID" value="KAJ8422806.1"/>
    <property type="molecule type" value="Genomic_DNA"/>
</dbReference>
<protein>
    <submittedName>
        <fullName evidence="2">Uncharacterized protein</fullName>
    </submittedName>
</protein>
<evidence type="ECO:0000313" key="2">
    <source>
        <dbReference type="EMBL" id="KAJ8422806.1"/>
    </source>
</evidence>
<dbReference type="OrthoDB" id="1928346at2759"/>
<dbReference type="GO" id="GO:0006952">
    <property type="term" value="P:defense response"/>
    <property type="evidence" value="ECO:0007669"/>
    <property type="project" value="UniProtKB-KW"/>
</dbReference>
<dbReference type="Proteomes" id="UP001153076">
    <property type="component" value="Unassembled WGS sequence"/>
</dbReference>
<accession>A0A9Q1GP76</accession>
<organism evidence="2 3">
    <name type="scientific">Carnegiea gigantea</name>
    <dbReference type="NCBI Taxonomy" id="171969"/>
    <lineage>
        <taxon>Eukaryota</taxon>
        <taxon>Viridiplantae</taxon>
        <taxon>Streptophyta</taxon>
        <taxon>Embryophyta</taxon>
        <taxon>Tracheophyta</taxon>
        <taxon>Spermatophyta</taxon>
        <taxon>Magnoliopsida</taxon>
        <taxon>eudicotyledons</taxon>
        <taxon>Gunneridae</taxon>
        <taxon>Pentapetalae</taxon>
        <taxon>Caryophyllales</taxon>
        <taxon>Cactineae</taxon>
        <taxon>Cactaceae</taxon>
        <taxon>Cactoideae</taxon>
        <taxon>Echinocereeae</taxon>
        <taxon>Carnegiea</taxon>
    </lineage>
</organism>
<dbReference type="PANTHER" id="PTHR36766:SF70">
    <property type="entry name" value="DISEASE RESISTANCE PROTEIN RGA4"/>
    <property type="match status" value="1"/>
</dbReference>
<comment type="caution">
    <text evidence="2">The sequence shown here is derived from an EMBL/GenBank/DDBJ whole genome shotgun (WGS) entry which is preliminary data.</text>
</comment>
<gene>
    <name evidence="2" type="ORF">Cgig2_018007</name>
</gene>
<keyword evidence="3" id="KW-1185">Reference proteome</keyword>
<keyword evidence="1" id="KW-0611">Plant defense</keyword>
<sequence>MGYLTALQSLKIIYYSQLESVPEWTSELTSINQLEILGCSFGLRERFHNPTWEDWPNIQHIPDLKFTLLLEALALDESDMELGSQYAEELNSNAFEFSMEAGPNMTRKFKDCPSPYVGKDEHGEITSSRIHDLMHDIAYEIFYHNKIWHLPYTYARENSIKEAKIRTHLCGGKRELCAPIHMLVRNWISLRALVLSESRIKSVPSALGKLLHKAP</sequence>
<evidence type="ECO:0000313" key="3">
    <source>
        <dbReference type="Proteomes" id="UP001153076"/>
    </source>
</evidence>
<dbReference type="PANTHER" id="PTHR36766">
    <property type="entry name" value="PLANT BROAD-SPECTRUM MILDEW RESISTANCE PROTEIN RPW8"/>
    <property type="match status" value="1"/>
</dbReference>
<name>A0A9Q1GP76_9CARY</name>